<dbReference type="OrthoDB" id="25767at2759"/>
<evidence type="ECO:0000259" key="5">
    <source>
        <dbReference type="Pfam" id="PF01416"/>
    </source>
</evidence>
<dbReference type="PANTHER" id="PTHR11142">
    <property type="entry name" value="PSEUDOURIDYLATE SYNTHASE"/>
    <property type="match status" value="1"/>
</dbReference>
<dbReference type="Proteomes" id="UP000193986">
    <property type="component" value="Unassembled WGS sequence"/>
</dbReference>
<dbReference type="PANTHER" id="PTHR11142:SF5">
    <property type="entry name" value="TRNA PSEUDOURIDINE(38_39) SYNTHASE"/>
    <property type="match status" value="1"/>
</dbReference>
<dbReference type="Pfam" id="PF01416">
    <property type="entry name" value="PseudoU_synth_1"/>
    <property type="match status" value="1"/>
</dbReference>
<keyword evidence="2" id="KW-0819">tRNA processing</keyword>
<dbReference type="HAMAP" id="MF_00171">
    <property type="entry name" value="TruA"/>
    <property type="match status" value="1"/>
</dbReference>
<evidence type="ECO:0000256" key="3">
    <source>
        <dbReference type="ARBA" id="ARBA00023235"/>
    </source>
</evidence>
<dbReference type="STRING" id="71784.A0A1Y2AK07"/>
<dbReference type="GO" id="GO:0005737">
    <property type="term" value="C:cytoplasm"/>
    <property type="evidence" value="ECO:0007669"/>
    <property type="project" value="TreeGrafter"/>
</dbReference>
<dbReference type="GO" id="GO:0031119">
    <property type="term" value="P:tRNA pseudouridine synthesis"/>
    <property type="evidence" value="ECO:0007669"/>
    <property type="project" value="TreeGrafter"/>
</dbReference>
<keyword evidence="7" id="KW-1185">Reference proteome</keyword>
<feature type="domain" description="Pseudouridine synthase I TruA alpha/beta" evidence="5">
    <location>
        <begin position="228"/>
        <end position="336"/>
    </location>
</feature>
<reference evidence="6 7" key="1">
    <citation type="submission" date="2016-07" db="EMBL/GenBank/DDBJ databases">
        <title>Pervasive Adenine N6-methylation of Active Genes in Fungi.</title>
        <authorList>
            <consortium name="DOE Joint Genome Institute"/>
            <person name="Mondo S.J."/>
            <person name="Dannebaum R.O."/>
            <person name="Kuo R.C."/>
            <person name="Labutti K."/>
            <person name="Haridas S."/>
            <person name="Kuo A."/>
            <person name="Salamov A."/>
            <person name="Ahrendt S.R."/>
            <person name="Lipzen A."/>
            <person name="Sullivan W."/>
            <person name="Andreopoulos W.B."/>
            <person name="Clum A."/>
            <person name="Lindquist E."/>
            <person name="Daum C."/>
            <person name="Ramamoorthy G.K."/>
            <person name="Gryganskyi A."/>
            <person name="Culley D."/>
            <person name="Magnuson J.K."/>
            <person name="James T.Y."/>
            <person name="O'Malley M.A."/>
            <person name="Stajich J.E."/>
            <person name="Spatafora J.W."/>
            <person name="Visel A."/>
            <person name="Grigoriev I.V."/>
        </authorList>
    </citation>
    <scope>NUCLEOTIDE SEQUENCE [LARGE SCALE GENOMIC DNA]</scope>
    <source>
        <strain evidence="6 7">68-887.2</strain>
    </source>
</reference>
<protein>
    <submittedName>
        <fullName evidence="6">Pseudouridine synthase</fullName>
    </submittedName>
</protein>
<dbReference type="InParanoid" id="A0A1Y2AK07"/>
<sequence length="441" mass="49481">MVDVYSTLTREELVERLIALEAAGNPSSSRPGRSKKVIKAPRPFNFRSYPTRHIALLIAYHGWPYSGLAIQPPTPDCPAEIPTVEGELLKALEKTRLIEEGKGWDGCGFTRCGRTDRGVSSEGQVVDLWVRSSRHPEDGGVDLGDSWRQGSEASNSSTSTHHTSSWTRGETELSYPKMLNGVLPPSVRVLAWSPVSVDFNSRFSCSYRHYKYAFHQNPPLDLDLMTKAAELLVGEHDFRNFCRLDGAKQIQNHSRRVLKAYFDTQETHGMVVFNLIGTAFLWHQVRHIIAILFLVGSRLESPEIVSELLDVSTNPSKPSYAMGHPLPLTLHECGYPDGLDWRYGGWDGPSSSRPDHNSHENLERQLEEMRQVSELRSWQITGALRTLRKTLGKTDGLSGITYPVGGGDLVVSSKYPPVMTRPRGEPPDEVNRKWLEAKRLK</sequence>
<dbReference type="InterPro" id="IPR020103">
    <property type="entry name" value="PsdUridine_synth_cat_dom_sf"/>
</dbReference>
<dbReference type="InterPro" id="IPR041707">
    <property type="entry name" value="Pus3-like"/>
</dbReference>
<dbReference type="CDD" id="cd02569">
    <property type="entry name" value="PseudoU_synth_ScPus3"/>
    <property type="match status" value="1"/>
</dbReference>
<proteinExistence type="inferred from homology"/>
<keyword evidence="3" id="KW-0413">Isomerase</keyword>
<gene>
    <name evidence="6" type="ORF">BCR39DRAFT_473671</name>
</gene>
<dbReference type="SUPFAM" id="SSF55120">
    <property type="entry name" value="Pseudouridine synthase"/>
    <property type="match status" value="1"/>
</dbReference>
<dbReference type="GO" id="GO:1990481">
    <property type="term" value="P:mRNA pseudouridine synthesis"/>
    <property type="evidence" value="ECO:0007669"/>
    <property type="project" value="TreeGrafter"/>
</dbReference>
<dbReference type="GO" id="GO:0009982">
    <property type="term" value="F:pseudouridine synthase activity"/>
    <property type="evidence" value="ECO:0007669"/>
    <property type="project" value="InterPro"/>
</dbReference>
<organism evidence="6 7">
    <name type="scientific">Naematelia encephala</name>
    <dbReference type="NCBI Taxonomy" id="71784"/>
    <lineage>
        <taxon>Eukaryota</taxon>
        <taxon>Fungi</taxon>
        <taxon>Dikarya</taxon>
        <taxon>Basidiomycota</taxon>
        <taxon>Agaricomycotina</taxon>
        <taxon>Tremellomycetes</taxon>
        <taxon>Tremellales</taxon>
        <taxon>Naemateliaceae</taxon>
        <taxon>Naematelia</taxon>
    </lineage>
</organism>
<evidence type="ECO:0000313" key="6">
    <source>
        <dbReference type="EMBL" id="ORY22824.1"/>
    </source>
</evidence>
<dbReference type="Gene3D" id="3.30.70.660">
    <property type="entry name" value="Pseudouridine synthase I, catalytic domain, C-terminal subdomain"/>
    <property type="match status" value="1"/>
</dbReference>
<dbReference type="InterPro" id="IPR020097">
    <property type="entry name" value="PsdUridine_synth_TruA_a/b_dom"/>
</dbReference>
<dbReference type="EMBL" id="MCFC01000087">
    <property type="protein sequence ID" value="ORY22824.1"/>
    <property type="molecule type" value="Genomic_DNA"/>
</dbReference>
<accession>A0A1Y2AK07</accession>
<dbReference type="InterPro" id="IPR020095">
    <property type="entry name" value="PsdUridine_synth_TruA_C"/>
</dbReference>
<feature type="compositionally biased region" description="Basic and acidic residues" evidence="4">
    <location>
        <begin position="422"/>
        <end position="441"/>
    </location>
</feature>
<evidence type="ECO:0000256" key="2">
    <source>
        <dbReference type="ARBA" id="ARBA00022694"/>
    </source>
</evidence>
<name>A0A1Y2AK07_9TREE</name>
<evidence type="ECO:0000256" key="4">
    <source>
        <dbReference type="SAM" id="MobiDB-lite"/>
    </source>
</evidence>
<comment type="similarity">
    <text evidence="1">Belongs to the tRNA pseudouridine synthase TruA family.</text>
</comment>
<dbReference type="Gene3D" id="3.30.70.580">
    <property type="entry name" value="Pseudouridine synthase I, catalytic domain, N-terminal subdomain"/>
    <property type="match status" value="1"/>
</dbReference>
<dbReference type="FunCoup" id="A0A1Y2AK07">
    <property type="interactions" value="470"/>
</dbReference>
<dbReference type="NCBIfam" id="TIGR00071">
    <property type="entry name" value="hisT_truA"/>
    <property type="match status" value="1"/>
</dbReference>
<evidence type="ECO:0000256" key="1">
    <source>
        <dbReference type="ARBA" id="ARBA00009375"/>
    </source>
</evidence>
<feature type="region of interest" description="Disordered" evidence="4">
    <location>
        <begin position="136"/>
        <end position="167"/>
    </location>
</feature>
<dbReference type="GO" id="GO:0005634">
    <property type="term" value="C:nucleus"/>
    <property type="evidence" value="ECO:0007669"/>
    <property type="project" value="TreeGrafter"/>
</dbReference>
<dbReference type="InterPro" id="IPR001406">
    <property type="entry name" value="PsdUridine_synth_TruA"/>
</dbReference>
<feature type="compositionally biased region" description="Low complexity" evidence="4">
    <location>
        <begin position="154"/>
        <end position="167"/>
    </location>
</feature>
<dbReference type="AlphaFoldDB" id="A0A1Y2AK07"/>
<feature type="region of interest" description="Disordered" evidence="4">
    <location>
        <begin position="415"/>
        <end position="441"/>
    </location>
</feature>
<comment type="caution">
    <text evidence="6">The sequence shown here is derived from an EMBL/GenBank/DDBJ whole genome shotgun (WGS) entry which is preliminary data.</text>
</comment>
<dbReference type="GO" id="GO:0003723">
    <property type="term" value="F:RNA binding"/>
    <property type="evidence" value="ECO:0007669"/>
    <property type="project" value="InterPro"/>
</dbReference>
<dbReference type="InterPro" id="IPR020094">
    <property type="entry name" value="TruA/RsuA/RluB/E/F_N"/>
</dbReference>
<evidence type="ECO:0000313" key="7">
    <source>
        <dbReference type="Proteomes" id="UP000193986"/>
    </source>
</evidence>